<evidence type="ECO:0000259" key="1">
    <source>
        <dbReference type="Pfam" id="PF13439"/>
    </source>
</evidence>
<dbReference type="RefSeq" id="WP_261293841.1">
    <property type="nucleotide sequence ID" value="NZ_JANQBK010000004.1"/>
</dbReference>
<accession>A0ABV7SRY9</accession>
<dbReference type="Gene3D" id="3.40.50.2000">
    <property type="entry name" value="Glycogen Phosphorylase B"/>
    <property type="match status" value="2"/>
</dbReference>
<dbReference type="InterPro" id="IPR028098">
    <property type="entry name" value="Glyco_trans_4-like_N"/>
</dbReference>
<keyword evidence="2" id="KW-0328">Glycosyltransferase</keyword>
<dbReference type="Proteomes" id="UP001595713">
    <property type="component" value="Unassembled WGS sequence"/>
</dbReference>
<evidence type="ECO:0000313" key="3">
    <source>
        <dbReference type="Proteomes" id="UP001595713"/>
    </source>
</evidence>
<evidence type="ECO:0000313" key="2">
    <source>
        <dbReference type="EMBL" id="MFC3578749.1"/>
    </source>
</evidence>
<proteinExistence type="predicted"/>
<protein>
    <submittedName>
        <fullName evidence="2">Glycosyltransferase</fullName>
        <ecNumber evidence="2">2.4.-.-</ecNumber>
    </submittedName>
</protein>
<dbReference type="GO" id="GO:0016757">
    <property type="term" value="F:glycosyltransferase activity"/>
    <property type="evidence" value="ECO:0007669"/>
    <property type="project" value="UniProtKB-KW"/>
</dbReference>
<dbReference type="PANTHER" id="PTHR12526">
    <property type="entry name" value="GLYCOSYLTRANSFERASE"/>
    <property type="match status" value="1"/>
</dbReference>
<organism evidence="2 3">
    <name type="scientific">Sphingomonas hylomeconis</name>
    <dbReference type="NCBI Taxonomy" id="1395958"/>
    <lineage>
        <taxon>Bacteria</taxon>
        <taxon>Pseudomonadati</taxon>
        <taxon>Pseudomonadota</taxon>
        <taxon>Alphaproteobacteria</taxon>
        <taxon>Sphingomonadales</taxon>
        <taxon>Sphingomonadaceae</taxon>
        <taxon>Sphingomonas</taxon>
    </lineage>
</organism>
<dbReference type="PANTHER" id="PTHR12526:SF595">
    <property type="entry name" value="BLL5217 PROTEIN"/>
    <property type="match status" value="1"/>
</dbReference>
<name>A0ABV7SRY9_9SPHN</name>
<keyword evidence="2" id="KW-0808">Transferase</keyword>
<reference evidence="3" key="1">
    <citation type="journal article" date="2019" name="Int. J. Syst. Evol. Microbiol.">
        <title>The Global Catalogue of Microorganisms (GCM) 10K type strain sequencing project: providing services to taxonomists for standard genome sequencing and annotation.</title>
        <authorList>
            <consortium name="The Broad Institute Genomics Platform"/>
            <consortium name="The Broad Institute Genome Sequencing Center for Infectious Disease"/>
            <person name="Wu L."/>
            <person name="Ma J."/>
        </authorList>
    </citation>
    <scope>NUCLEOTIDE SEQUENCE [LARGE SCALE GENOMIC DNA]</scope>
    <source>
        <strain evidence="3">KCTC 42739</strain>
    </source>
</reference>
<comment type="caution">
    <text evidence="2">The sequence shown here is derived from an EMBL/GenBank/DDBJ whole genome shotgun (WGS) entry which is preliminary data.</text>
</comment>
<dbReference type="Pfam" id="PF13692">
    <property type="entry name" value="Glyco_trans_1_4"/>
    <property type="match status" value="1"/>
</dbReference>
<dbReference type="EC" id="2.4.-.-" evidence="2"/>
<gene>
    <name evidence="2" type="ORF">ACFONA_01115</name>
</gene>
<dbReference type="EMBL" id="JBHRXP010000001">
    <property type="protein sequence ID" value="MFC3578749.1"/>
    <property type="molecule type" value="Genomic_DNA"/>
</dbReference>
<keyword evidence="3" id="KW-1185">Reference proteome</keyword>
<dbReference type="SUPFAM" id="SSF53756">
    <property type="entry name" value="UDP-Glycosyltransferase/glycogen phosphorylase"/>
    <property type="match status" value="1"/>
</dbReference>
<feature type="domain" description="Glycosyltransferase subfamily 4-like N-terminal" evidence="1">
    <location>
        <begin position="44"/>
        <end position="201"/>
    </location>
</feature>
<dbReference type="Pfam" id="PF13439">
    <property type="entry name" value="Glyco_transf_4"/>
    <property type="match status" value="1"/>
</dbReference>
<sequence length="388" mass="40760">MIVSDPACRPAEPDVLLPEPALSARPLRIAVIAHLRHPIAMPFMGGMEAHCHQLVTALAARGHAVTLFASGDSDPALPLHPIVEQHYEAVLPWAQWHGTPALTAFQNAAFGRAWEAIAGGGFDIVHNNSMHPTLHALAKQDRVAMVTSLHVPPFAGLANAIADHRAAWLRQTATSRAHLATWWHTPPGAASVVHNGIDTDRWRFRAQGNGRAIWAGRITPNKGTAVALEAARRAGIALDVAGPIDCMDYFTERVAPLLDDLRVYHGHLGGAALVEAIGAASVLLSTPMWDEPFGLIAAEALACGVPVAALDRGAMREVVGDCGALASDAATLADAIAAARLISRGACRARVTRLFSVPAMIDGYERAYAAAIAGARASSCASTTAVLA</sequence>